<accession>A0A1D2YST7</accession>
<dbReference type="Gene3D" id="3.40.50.720">
    <property type="entry name" value="NAD(P)-binding Rossmann-like Domain"/>
    <property type="match status" value="1"/>
</dbReference>
<dbReference type="AlphaFoldDB" id="A0A1D2YST7"/>
<evidence type="ECO:0000313" key="9">
    <source>
        <dbReference type="Proteomes" id="UP000243739"/>
    </source>
</evidence>
<dbReference type="GO" id="GO:0043115">
    <property type="term" value="F:precorrin-2 dehydrogenase activity"/>
    <property type="evidence" value="ECO:0007669"/>
    <property type="project" value="UniProtKB-EC"/>
</dbReference>
<keyword evidence="9" id="KW-1185">Reference proteome</keyword>
<dbReference type="Proteomes" id="UP000243739">
    <property type="component" value="Unassembled WGS sequence"/>
</dbReference>
<dbReference type="GO" id="GO:0019354">
    <property type="term" value="P:siroheme biosynthetic process"/>
    <property type="evidence" value="ECO:0007669"/>
    <property type="project" value="UniProtKB-UniPathway"/>
</dbReference>
<dbReference type="Gene3D" id="1.10.8.610">
    <property type="entry name" value="SirC, precorrin-2 dehydrogenase, C-terminal helical domain-like"/>
    <property type="match status" value="1"/>
</dbReference>
<dbReference type="OrthoDB" id="9773765at2"/>
<dbReference type="RefSeq" id="WP_069657374.1">
    <property type="nucleotide sequence ID" value="NZ_MIJF01000056.1"/>
</dbReference>
<dbReference type="PANTHER" id="PTHR35330">
    <property type="entry name" value="SIROHEME BIOSYNTHESIS PROTEIN MET8"/>
    <property type="match status" value="1"/>
</dbReference>
<dbReference type="InterPro" id="IPR036291">
    <property type="entry name" value="NAD(P)-bd_dom_sf"/>
</dbReference>
<evidence type="ECO:0000256" key="1">
    <source>
        <dbReference type="ARBA" id="ARBA00005010"/>
    </source>
</evidence>
<protein>
    <recommendedName>
        <fullName evidence="2">precorrin-2 dehydrogenase</fullName>
        <ecNumber evidence="2">1.3.1.76</ecNumber>
    </recommendedName>
</protein>
<sequence>MKSYYPLMIDLSHKSCVVIGGGKVAQRKISSLLESQANVTVISPKVTPNIEELSRKEAITWINRGYYQGDLKGFFLVIIATDNSELNLSIYRAVDHSTQFVNIVDHPELCTFVVPSTFKRGHLQIAITTGGASPGLSKKIRQDLEKRYGVEYDDYTAFLARMRKWILSQNIDQERRRHYFSKLLDDKWIQEVSKYKKTQVEEKFKQMFKKENF</sequence>
<proteinExistence type="predicted"/>
<name>A0A1D2YST7_9BACI</name>
<evidence type="ECO:0000256" key="3">
    <source>
        <dbReference type="ARBA" id="ARBA00023002"/>
    </source>
</evidence>
<keyword evidence="3" id="KW-0560">Oxidoreductase</keyword>
<evidence type="ECO:0000256" key="5">
    <source>
        <dbReference type="ARBA" id="ARBA00023244"/>
    </source>
</evidence>
<dbReference type="InterPro" id="IPR028281">
    <property type="entry name" value="Sirohaem_synthase_central"/>
</dbReference>
<evidence type="ECO:0000259" key="7">
    <source>
        <dbReference type="Pfam" id="PF14824"/>
    </source>
</evidence>
<keyword evidence="5" id="KW-0627">Porphyrin biosynthesis</keyword>
<evidence type="ECO:0000256" key="4">
    <source>
        <dbReference type="ARBA" id="ARBA00023027"/>
    </source>
</evidence>
<dbReference type="EMBL" id="MIJF01000056">
    <property type="protein sequence ID" value="OEF98074.1"/>
    <property type="molecule type" value="Genomic_DNA"/>
</dbReference>
<organism evidence="8 9">
    <name type="scientific">Vulcanibacillus modesticaldus</name>
    <dbReference type="NCBI Taxonomy" id="337097"/>
    <lineage>
        <taxon>Bacteria</taxon>
        <taxon>Bacillati</taxon>
        <taxon>Bacillota</taxon>
        <taxon>Bacilli</taxon>
        <taxon>Bacillales</taxon>
        <taxon>Bacillaceae</taxon>
        <taxon>Vulcanibacillus</taxon>
    </lineage>
</organism>
<dbReference type="EC" id="1.3.1.76" evidence="2"/>
<comment type="catalytic activity">
    <reaction evidence="6">
        <text>precorrin-2 + NAD(+) = sirohydrochlorin + NADH + 2 H(+)</text>
        <dbReference type="Rhea" id="RHEA:15613"/>
        <dbReference type="ChEBI" id="CHEBI:15378"/>
        <dbReference type="ChEBI" id="CHEBI:57540"/>
        <dbReference type="ChEBI" id="CHEBI:57945"/>
        <dbReference type="ChEBI" id="CHEBI:58351"/>
        <dbReference type="ChEBI" id="CHEBI:58827"/>
        <dbReference type="EC" id="1.3.1.76"/>
    </reaction>
</comment>
<dbReference type="Pfam" id="PF14824">
    <property type="entry name" value="Sirohm_synth_M"/>
    <property type="match status" value="1"/>
</dbReference>
<dbReference type="InterPro" id="IPR028161">
    <property type="entry name" value="Met8-like"/>
</dbReference>
<dbReference type="NCBIfam" id="TIGR01470">
    <property type="entry name" value="cysG_Nterm"/>
    <property type="match status" value="1"/>
</dbReference>
<evidence type="ECO:0000256" key="2">
    <source>
        <dbReference type="ARBA" id="ARBA00012400"/>
    </source>
</evidence>
<gene>
    <name evidence="8" type="ORF">BHF71_03375</name>
</gene>
<keyword evidence="4" id="KW-0520">NAD</keyword>
<evidence type="ECO:0000313" key="8">
    <source>
        <dbReference type="EMBL" id="OEF98074.1"/>
    </source>
</evidence>
<dbReference type="Pfam" id="PF13241">
    <property type="entry name" value="NAD_binding_7"/>
    <property type="match status" value="1"/>
</dbReference>
<comment type="pathway">
    <text evidence="1">Porphyrin-containing compound metabolism; siroheme biosynthesis; sirohydrochlorin from precorrin-2: step 1/1.</text>
</comment>
<evidence type="ECO:0000256" key="6">
    <source>
        <dbReference type="ARBA" id="ARBA00047561"/>
    </source>
</evidence>
<dbReference type="STRING" id="337097.BHF71_03375"/>
<dbReference type="SUPFAM" id="SSF51735">
    <property type="entry name" value="NAD(P)-binding Rossmann-fold domains"/>
    <property type="match status" value="1"/>
</dbReference>
<dbReference type="PANTHER" id="PTHR35330:SF1">
    <property type="entry name" value="SIROHEME BIOSYNTHESIS PROTEIN MET8"/>
    <property type="match status" value="1"/>
</dbReference>
<dbReference type="SUPFAM" id="SSF75615">
    <property type="entry name" value="Siroheme synthase middle domains-like"/>
    <property type="match status" value="1"/>
</dbReference>
<dbReference type="GO" id="GO:0004325">
    <property type="term" value="F:ferrochelatase activity"/>
    <property type="evidence" value="ECO:0007669"/>
    <property type="project" value="InterPro"/>
</dbReference>
<feature type="domain" description="Siroheme synthase central" evidence="7">
    <location>
        <begin position="120"/>
        <end position="146"/>
    </location>
</feature>
<dbReference type="InterPro" id="IPR042518">
    <property type="entry name" value="SirC_C"/>
</dbReference>
<dbReference type="InterPro" id="IPR006367">
    <property type="entry name" value="Sirohaem_synthase_N"/>
</dbReference>
<comment type="caution">
    <text evidence="8">The sequence shown here is derived from an EMBL/GenBank/DDBJ whole genome shotgun (WGS) entry which is preliminary data.</text>
</comment>
<reference evidence="8 9" key="1">
    <citation type="submission" date="2016-09" db="EMBL/GenBank/DDBJ databases">
        <title>Draft genome sequence for the type strain of Vulcanibacillus modesticaldus BR, a strictly anaerobic, moderately thermophilic, and nitrate-reducing bacterium from deep sea-hydrothermal vents of the Mid-Atlantic Ridge.</title>
        <authorList>
            <person name="Abin C.A."/>
            <person name="Hollibaugh J.T."/>
        </authorList>
    </citation>
    <scope>NUCLEOTIDE SEQUENCE [LARGE SCALE GENOMIC DNA]</scope>
    <source>
        <strain evidence="8 9">BR</strain>
    </source>
</reference>
<dbReference type="UniPathway" id="UPA00262">
    <property type="reaction ID" value="UER00222"/>
</dbReference>